<reference evidence="1 2" key="1">
    <citation type="submission" date="2021-06" db="EMBL/GenBank/DDBJ databases">
        <authorList>
            <person name="Palmer J.M."/>
        </authorList>
    </citation>
    <scope>NUCLEOTIDE SEQUENCE [LARGE SCALE GENOMIC DNA]</scope>
    <source>
        <strain evidence="1 2">XC_2019</strain>
        <tissue evidence="1">Muscle</tissue>
    </source>
</reference>
<sequence>MITHVDLGVKKQQPKQPMFYLGGQTHGYTVPGHHNCMHANVHMVWHSCGQTGQWMFALSHDFVRIVFCLVDLFVFTYLPESEWHGWSFPIYAPVLDSADESVGTQPWISTLNSGRNSSGTFQNKVH</sequence>
<gene>
    <name evidence="1" type="ORF">XENOCAPTIV_014062</name>
</gene>
<protein>
    <submittedName>
        <fullName evidence="1">Uncharacterized protein</fullName>
    </submittedName>
</protein>
<comment type="caution">
    <text evidence="1">The sequence shown here is derived from an EMBL/GenBank/DDBJ whole genome shotgun (WGS) entry which is preliminary data.</text>
</comment>
<organism evidence="1 2">
    <name type="scientific">Xenoophorus captivus</name>
    <dbReference type="NCBI Taxonomy" id="1517983"/>
    <lineage>
        <taxon>Eukaryota</taxon>
        <taxon>Metazoa</taxon>
        <taxon>Chordata</taxon>
        <taxon>Craniata</taxon>
        <taxon>Vertebrata</taxon>
        <taxon>Euteleostomi</taxon>
        <taxon>Actinopterygii</taxon>
        <taxon>Neopterygii</taxon>
        <taxon>Teleostei</taxon>
        <taxon>Neoteleostei</taxon>
        <taxon>Acanthomorphata</taxon>
        <taxon>Ovalentaria</taxon>
        <taxon>Atherinomorphae</taxon>
        <taxon>Cyprinodontiformes</taxon>
        <taxon>Goodeidae</taxon>
        <taxon>Xenoophorus</taxon>
    </lineage>
</organism>
<dbReference type="Proteomes" id="UP001434883">
    <property type="component" value="Unassembled WGS sequence"/>
</dbReference>
<evidence type="ECO:0000313" key="2">
    <source>
        <dbReference type="Proteomes" id="UP001434883"/>
    </source>
</evidence>
<evidence type="ECO:0000313" key="1">
    <source>
        <dbReference type="EMBL" id="MEQ2216304.1"/>
    </source>
</evidence>
<name>A0ABV0S6X0_9TELE</name>
<dbReference type="EMBL" id="JAHRIN010070141">
    <property type="protein sequence ID" value="MEQ2216304.1"/>
    <property type="molecule type" value="Genomic_DNA"/>
</dbReference>
<keyword evidence="2" id="KW-1185">Reference proteome</keyword>
<proteinExistence type="predicted"/>
<accession>A0ABV0S6X0</accession>